<dbReference type="EMBL" id="FQYV01000025">
    <property type="protein sequence ID" value="SHJ78486.1"/>
    <property type="molecule type" value="Genomic_DNA"/>
</dbReference>
<evidence type="ECO:0000313" key="2">
    <source>
        <dbReference type="EMBL" id="SHJ78486.1"/>
    </source>
</evidence>
<dbReference type="Proteomes" id="UP000184172">
    <property type="component" value="Unassembled WGS sequence"/>
</dbReference>
<dbReference type="OrthoDB" id="1452636at2"/>
<keyword evidence="1" id="KW-1133">Transmembrane helix</keyword>
<gene>
    <name evidence="2" type="ORF">SAMN04487908_12556</name>
</gene>
<accession>A0A1M6M4Y4</accession>
<keyword evidence="3" id="KW-1185">Reference proteome</keyword>
<reference evidence="3" key="1">
    <citation type="submission" date="2016-11" db="EMBL/GenBank/DDBJ databases">
        <authorList>
            <person name="Varghese N."/>
            <person name="Submissions S."/>
        </authorList>
    </citation>
    <scope>NUCLEOTIDE SEQUENCE [LARGE SCALE GENOMIC DNA]</scope>
    <source>
        <strain evidence="3">DSM 26349</strain>
    </source>
</reference>
<dbReference type="AlphaFoldDB" id="A0A1M6M4Y4"/>
<name>A0A1M6M4Y4_9FLAO</name>
<evidence type="ECO:0000313" key="3">
    <source>
        <dbReference type="Proteomes" id="UP000184172"/>
    </source>
</evidence>
<dbReference type="RefSeq" id="WP_159431781.1">
    <property type="nucleotide sequence ID" value="NZ_FNNS01000024.1"/>
</dbReference>
<keyword evidence="1" id="KW-0812">Transmembrane</keyword>
<evidence type="ECO:0000256" key="1">
    <source>
        <dbReference type="SAM" id="Phobius"/>
    </source>
</evidence>
<feature type="transmembrane region" description="Helical" evidence="1">
    <location>
        <begin position="25"/>
        <end position="46"/>
    </location>
</feature>
<proteinExistence type="predicted"/>
<keyword evidence="1" id="KW-0472">Membrane</keyword>
<sequence length="56" mass="6408">MDNYRISIFGGIVFGVLPNLPVKDIVVTMCMATFGTITSFIVTLLLRWIGKWFVRR</sequence>
<organism evidence="2 3">
    <name type="scientific">Aequorivita viscosa</name>
    <dbReference type="NCBI Taxonomy" id="797419"/>
    <lineage>
        <taxon>Bacteria</taxon>
        <taxon>Pseudomonadati</taxon>
        <taxon>Bacteroidota</taxon>
        <taxon>Flavobacteriia</taxon>
        <taxon>Flavobacteriales</taxon>
        <taxon>Flavobacteriaceae</taxon>
        <taxon>Aequorivita</taxon>
    </lineage>
</organism>
<protein>
    <submittedName>
        <fullName evidence="2">Uncharacterized protein</fullName>
    </submittedName>
</protein>